<evidence type="ECO:0000313" key="1">
    <source>
        <dbReference type="EMBL" id="PUZ23441.1"/>
    </source>
</evidence>
<comment type="caution">
    <text evidence="1">The sequence shown here is derived from an EMBL/GenBank/DDBJ whole genome shotgun (WGS) entry which is preliminary data.</text>
</comment>
<gene>
    <name evidence="1" type="ORF">DCC81_23980</name>
</gene>
<dbReference type="AlphaFoldDB" id="A0A2T7BED1"/>
<proteinExistence type="predicted"/>
<dbReference type="RefSeq" id="WP_108689244.1">
    <property type="nucleotide sequence ID" value="NZ_QCYK01000003.1"/>
</dbReference>
<protein>
    <submittedName>
        <fullName evidence="1">Uncharacterized protein</fullName>
    </submittedName>
</protein>
<accession>A0A2T7BED1</accession>
<dbReference type="Proteomes" id="UP000244450">
    <property type="component" value="Unassembled WGS sequence"/>
</dbReference>
<keyword evidence="2" id="KW-1185">Reference proteome</keyword>
<reference evidence="1 2" key="1">
    <citation type="submission" date="2018-04" db="EMBL/GenBank/DDBJ databases">
        <title>Chitinophaga fuyangensis sp. nov., isolated from soil in a chemical factory.</title>
        <authorList>
            <person name="Chen K."/>
        </authorList>
    </citation>
    <scope>NUCLEOTIDE SEQUENCE [LARGE SCALE GENOMIC DNA]</scope>
    <source>
        <strain evidence="1 2">LY-1</strain>
    </source>
</reference>
<evidence type="ECO:0000313" key="2">
    <source>
        <dbReference type="Proteomes" id="UP000244450"/>
    </source>
</evidence>
<name>A0A2T7BED1_9BACT</name>
<sequence length="87" mass="9839">MAEIFAINIQGIDMTFQKVTYLLDNSIRYHISFESEGELINVRVGQQNGDWVFIGGDIPSDATDRLNRIVDAINLNHRRENQGGFLG</sequence>
<dbReference type="EMBL" id="QCYK01000003">
    <property type="protein sequence ID" value="PUZ23441.1"/>
    <property type="molecule type" value="Genomic_DNA"/>
</dbReference>
<organism evidence="1 2">
    <name type="scientific">Chitinophaga parva</name>
    <dbReference type="NCBI Taxonomy" id="2169414"/>
    <lineage>
        <taxon>Bacteria</taxon>
        <taxon>Pseudomonadati</taxon>
        <taxon>Bacteroidota</taxon>
        <taxon>Chitinophagia</taxon>
        <taxon>Chitinophagales</taxon>
        <taxon>Chitinophagaceae</taxon>
        <taxon>Chitinophaga</taxon>
    </lineage>
</organism>